<accession>A0A9D2EB43</accession>
<dbReference type="PANTHER" id="PTHR11985">
    <property type="entry name" value="GLYCEROL-3-PHOSPHATE DEHYDROGENASE"/>
    <property type="match status" value="1"/>
</dbReference>
<protein>
    <submittedName>
        <fullName evidence="8">Glycerol-3-phosphate dehydrogenase/oxidase</fullName>
    </submittedName>
</protein>
<comment type="caution">
    <text evidence="8">The sequence shown here is derived from an EMBL/GenBank/DDBJ whole genome shotgun (WGS) entry which is preliminary data.</text>
</comment>
<dbReference type="InterPro" id="IPR038299">
    <property type="entry name" value="DAO_C_sf"/>
</dbReference>
<sequence length="560" mass="60542">MSEGEPLDVLVVGGGVTGAGVVLDAVTRGLRTGIVDMQDWAGGTSSYSSKLVHGGVRYLYNLDFKLVAEGLRERGLLLTRTAPHLVKAQPFLWPLKQPVIERIYSALGIGLYDAMAVIGHRGKAVPTQQHYSRDGVHKLFPDVRSDKLVGGIKFYDARVDDARLVMTLVRTAQSFGAQAATRTQVVNYLTGPGGRVTGATVVDLETGERHTINARHVINATGVWTEDTQNLAATSGGVKMLASKGIHVVVPKERINGQTGLFLRTEKSVLFIIPWQRYWIIGTTDTPWEEERLHPVATRADVDYILEHANAVLSSDLTFDDLIGVYAGLRPLVQPGSDSGSSTKVSRDHTVIEPAPGLTVITGGKLTSYRLMAEHAVDHALGSVRARANPSVTPDTPLVGAPRLKAVTRQAPQIAARYGWNRERLEHLLGRYGADISAITAIVEADPAMGEPLEAASAYLRAEVAMAVTHEGALHLEDVVMRRLRLFYESRDRGLAALEEIAAIMGPLLGWDEATTRTEIDSYTELAAAEEAALGTLTDAEAEAARLVVEDLVPLVPLED</sequence>
<dbReference type="InterPro" id="IPR000447">
    <property type="entry name" value="G3P_DH_FAD-dep"/>
</dbReference>
<evidence type="ECO:0000259" key="7">
    <source>
        <dbReference type="Pfam" id="PF16901"/>
    </source>
</evidence>
<evidence type="ECO:0000313" key="8">
    <source>
        <dbReference type="EMBL" id="HIZ34558.1"/>
    </source>
</evidence>
<organism evidence="8 9">
    <name type="scientific">Candidatus Ruania gallistercoris</name>
    <dbReference type="NCBI Taxonomy" id="2838746"/>
    <lineage>
        <taxon>Bacteria</taxon>
        <taxon>Bacillati</taxon>
        <taxon>Actinomycetota</taxon>
        <taxon>Actinomycetes</taxon>
        <taxon>Micrococcales</taxon>
        <taxon>Ruaniaceae</taxon>
        <taxon>Ruania</taxon>
    </lineage>
</organism>
<dbReference type="Proteomes" id="UP000824037">
    <property type="component" value="Unassembled WGS sequence"/>
</dbReference>
<dbReference type="AlphaFoldDB" id="A0A9D2EB43"/>
<keyword evidence="4" id="KW-0274">FAD</keyword>
<dbReference type="Gene3D" id="1.10.8.870">
    <property type="entry name" value="Alpha-glycerophosphate oxidase, cap domain"/>
    <property type="match status" value="1"/>
</dbReference>
<dbReference type="PRINTS" id="PR01001">
    <property type="entry name" value="FADG3PDH"/>
</dbReference>
<keyword evidence="5" id="KW-0560">Oxidoreductase</keyword>
<reference evidence="8" key="1">
    <citation type="journal article" date="2021" name="PeerJ">
        <title>Extensive microbial diversity within the chicken gut microbiome revealed by metagenomics and culture.</title>
        <authorList>
            <person name="Gilroy R."/>
            <person name="Ravi A."/>
            <person name="Getino M."/>
            <person name="Pursley I."/>
            <person name="Horton D.L."/>
            <person name="Alikhan N.F."/>
            <person name="Baker D."/>
            <person name="Gharbi K."/>
            <person name="Hall N."/>
            <person name="Watson M."/>
            <person name="Adriaenssens E.M."/>
            <person name="Foster-Nyarko E."/>
            <person name="Jarju S."/>
            <person name="Secka A."/>
            <person name="Antonio M."/>
            <person name="Oren A."/>
            <person name="Chaudhuri R.R."/>
            <person name="La Ragione R."/>
            <person name="Hildebrand F."/>
            <person name="Pallen M.J."/>
        </authorList>
    </citation>
    <scope>NUCLEOTIDE SEQUENCE</scope>
    <source>
        <strain evidence="8">ChiGjej4B4-7305</strain>
    </source>
</reference>
<dbReference type="InterPro" id="IPR031656">
    <property type="entry name" value="DAO_C"/>
</dbReference>
<dbReference type="Gene3D" id="3.30.9.10">
    <property type="entry name" value="D-Amino Acid Oxidase, subunit A, domain 2"/>
    <property type="match status" value="1"/>
</dbReference>
<evidence type="ECO:0000256" key="5">
    <source>
        <dbReference type="ARBA" id="ARBA00023002"/>
    </source>
</evidence>
<evidence type="ECO:0000256" key="1">
    <source>
        <dbReference type="ARBA" id="ARBA00001974"/>
    </source>
</evidence>
<keyword evidence="3" id="KW-0285">Flavoprotein</keyword>
<dbReference type="PANTHER" id="PTHR11985:SF31">
    <property type="entry name" value="GLYCEROL-3-PHOSPHATE DEHYDROGENASE 2"/>
    <property type="match status" value="1"/>
</dbReference>
<evidence type="ECO:0000256" key="4">
    <source>
        <dbReference type="ARBA" id="ARBA00022827"/>
    </source>
</evidence>
<proteinExistence type="inferred from homology"/>
<dbReference type="Pfam" id="PF01266">
    <property type="entry name" value="DAO"/>
    <property type="match status" value="1"/>
</dbReference>
<comment type="cofactor">
    <cofactor evidence="1">
        <name>FAD</name>
        <dbReference type="ChEBI" id="CHEBI:57692"/>
    </cofactor>
</comment>
<dbReference type="InterPro" id="IPR006076">
    <property type="entry name" value="FAD-dep_OxRdtase"/>
</dbReference>
<feature type="domain" description="FAD dependent oxidoreductase" evidence="6">
    <location>
        <begin position="8"/>
        <end position="367"/>
    </location>
</feature>
<dbReference type="SUPFAM" id="SSF54373">
    <property type="entry name" value="FAD-linked reductases, C-terminal domain"/>
    <property type="match status" value="1"/>
</dbReference>
<dbReference type="GO" id="GO:0046168">
    <property type="term" value="P:glycerol-3-phosphate catabolic process"/>
    <property type="evidence" value="ECO:0007669"/>
    <property type="project" value="TreeGrafter"/>
</dbReference>
<dbReference type="EMBL" id="DXBY01000044">
    <property type="protein sequence ID" value="HIZ34558.1"/>
    <property type="molecule type" value="Genomic_DNA"/>
</dbReference>
<evidence type="ECO:0000313" key="9">
    <source>
        <dbReference type="Proteomes" id="UP000824037"/>
    </source>
</evidence>
<feature type="domain" description="Alpha-glycerophosphate oxidase C-terminal" evidence="7">
    <location>
        <begin position="391"/>
        <end position="515"/>
    </location>
</feature>
<dbReference type="Pfam" id="PF16901">
    <property type="entry name" value="DAO_C"/>
    <property type="match status" value="1"/>
</dbReference>
<evidence type="ECO:0000259" key="6">
    <source>
        <dbReference type="Pfam" id="PF01266"/>
    </source>
</evidence>
<comment type="similarity">
    <text evidence="2">Belongs to the FAD-dependent glycerol-3-phosphate dehydrogenase family.</text>
</comment>
<dbReference type="InterPro" id="IPR036188">
    <property type="entry name" value="FAD/NAD-bd_sf"/>
</dbReference>
<gene>
    <name evidence="8" type="ORF">H9815_02180</name>
</gene>
<name>A0A9D2EB43_9MICO</name>
<dbReference type="PROSITE" id="PS00978">
    <property type="entry name" value="FAD_G3PDH_2"/>
    <property type="match status" value="1"/>
</dbReference>
<dbReference type="SUPFAM" id="SSF51905">
    <property type="entry name" value="FAD/NAD(P)-binding domain"/>
    <property type="match status" value="1"/>
</dbReference>
<evidence type="ECO:0000256" key="3">
    <source>
        <dbReference type="ARBA" id="ARBA00022630"/>
    </source>
</evidence>
<evidence type="ECO:0000256" key="2">
    <source>
        <dbReference type="ARBA" id="ARBA00007330"/>
    </source>
</evidence>
<reference evidence="8" key="2">
    <citation type="submission" date="2021-04" db="EMBL/GenBank/DDBJ databases">
        <authorList>
            <person name="Gilroy R."/>
        </authorList>
    </citation>
    <scope>NUCLEOTIDE SEQUENCE</scope>
    <source>
        <strain evidence="8">ChiGjej4B4-7305</strain>
    </source>
</reference>
<dbReference type="Gene3D" id="3.50.50.60">
    <property type="entry name" value="FAD/NAD(P)-binding domain"/>
    <property type="match status" value="1"/>
</dbReference>
<dbReference type="GO" id="GO:0004368">
    <property type="term" value="F:glycerol-3-phosphate dehydrogenase (quinone) activity"/>
    <property type="evidence" value="ECO:0007669"/>
    <property type="project" value="InterPro"/>
</dbReference>